<dbReference type="EMBL" id="CP002859">
    <property type="protein sequence ID" value="AEI46801.1"/>
    <property type="molecule type" value="Genomic_DNA"/>
</dbReference>
<accession>A0A7U3ZGH6</accession>
<dbReference type="KEGG" id="rsi:Runsl_0349"/>
<dbReference type="Proteomes" id="UP000000493">
    <property type="component" value="Chromosome"/>
</dbReference>
<organism evidence="1 2">
    <name type="scientific">Runella slithyformis (strain ATCC 29530 / DSM 19594 / LMG 11500 / NCIMB 11436 / LSU 4)</name>
    <dbReference type="NCBI Taxonomy" id="761193"/>
    <lineage>
        <taxon>Bacteria</taxon>
        <taxon>Pseudomonadati</taxon>
        <taxon>Bacteroidota</taxon>
        <taxon>Cytophagia</taxon>
        <taxon>Cytophagales</taxon>
        <taxon>Spirosomataceae</taxon>
        <taxon>Runella</taxon>
    </lineage>
</organism>
<gene>
    <name evidence="1" type="ordered locus">Runsl_0349</name>
</gene>
<evidence type="ECO:0000313" key="2">
    <source>
        <dbReference type="Proteomes" id="UP000000493"/>
    </source>
</evidence>
<dbReference type="RefSeq" id="WP_013926126.1">
    <property type="nucleotide sequence ID" value="NC_015703.1"/>
</dbReference>
<evidence type="ECO:0000313" key="1">
    <source>
        <dbReference type="EMBL" id="AEI46801.1"/>
    </source>
</evidence>
<protein>
    <submittedName>
        <fullName evidence="1">Uncharacterized protein</fullName>
    </submittedName>
</protein>
<reference evidence="1 2" key="2">
    <citation type="journal article" date="2012" name="Stand. Genomic Sci.">
        <title>Complete genome sequence of the aquatic bacterium Runella slithyformis type strain (LSU 4(T)).</title>
        <authorList>
            <person name="Copeland A."/>
            <person name="Zhang X."/>
            <person name="Misra M."/>
            <person name="Lapidus A."/>
            <person name="Nolan M."/>
            <person name="Lucas S."/>
            <person name="Deshpande S."/>
            <person name="Cheng J.F."/>
            <person name="Tapia R."/>
            <person name="Goodwin L.A."/>
            <person name="Pitluck S."/>
            <person name="Liolios K."/>
            <person name="Pagani I."/>
            <person name="Ivanova N."/>
            <person name="Mikhailova N."/>
            <person name="Pati A."/>
            <person name="Chen A."/>
            <person name="Palaniappan K."/>
            <person name="Land M."/>
            <person name="Hauser L."/>
            <person name="Pan C."/>
            <person name="Jeffries C.D."/>
            <person name="Detter J.C."/>
            <person name="Brambilla E.M."/>
            <person name="Rohde M."/>
            <person name="Djao O.D."/>
            <person name="Goker M."/>
            <person name="Sikorski J."/>
            <person name="Tindall B.J."/>
            <person name="Woyke T."/>
            <person name="Bristow J."/>
            <person name="Eisen J.A."/>
            <person name="Markowitz V."/>
            <person name="Hugenholtz P."/>
            <person name="Kyrpides N.C."/>
            <person name="Klenk H.P."/>
            <person name="Mavromatis K."/>
        </authorList>
    </citation>
    <scope>NUCLEOTIDE SEQUENCE [LARGE SCALE GENOMIC DNA]</scope>
    <source>
        <strain evidence="2">ATCC 29530 / DSM 19594 / LMG 11500 / NCIMB 11436 / LSU 4</strain>
    </source>
</reference>
<keyword evidence="2" id="KW-1185">Reference proteome</keyword>
<sequence>MSEAGARMALKAIEEAKMLHQVVILKDSIISTYRQDSERKTETILNGAQELQAAQNKTATLTAFLQSAKRKLLWSRIENWAWRGAVLLIAAKKIGLW</sequence>
<name>A0A7U3ZGH6_RUNSL</name>
<dbReference type="AlphaFoldDB" id="A0A7U3ZGH6"/>
<proteinExistence type="predicted"/>
<reference evidence="2" key="1">
    <citation type="submission" date="2011-06" db="EMBL/GenBank/DDBJ databases">
        <title>The complete genome of chromosome of Runella slithyformis DSM 19594.</title>
        <authorList>
            <consortium name="US DOE Joint Genome Institute (JGI-PGF)"/>
            <person name="Lucas S."/>
            <person name="Han J."/>
            <person name="Lapidus A."/>
            <person name="Bruce D."/>
            <person name="Goodwin L."/>
            <person name="Pitluck S."/>
            <person name="Peters L."/>
            <person name="Kyrpides N."/>
            <person name="Mavromatis K."/>
            <person name="Ivanova N."/>
            <person name="Ovchinnikova G."/>
            <person name="Zhang X."/>
            <person name="Misra M."/>
            <person name="Detter J.C."/>
            <person name="Tapia R."/>
            <person name="Han C."/>
            <person name="Land M."/>
            <person name="Hauser L."/>
            <person name="Markowitz V."/>
            <person name="Cheng J.-F."/>
            <person name="Hugenholtz P."/>
            <person name="Woyke T."/>
            <person name="Wu D."/>
            <person name="Tindall B."/>
            <person name="Faehrich R."/>
            <person name="Brambilla E."/>
            <person name="Klenk H.-P."/>
            <person name="Eisen J.A."/>
        </authorList>
    </citation>
    <scope>NUCLEOTIDE SEQUENCE [LARGE SCALE GENOMIC DNA]</scope>
    <source>
        <strain evidence="2">ATCC 29530 / DSM 19594 / LMG 11500 / NCIMB 11436 / LSU 4</strain>
    </source>
</reference>